<protein>
    <recommendedName>
        <fullName evidence="3">Beta-N-acetylglucosaminidase</fullName>
    </recommendedName>
</protein>
<dbReference type="EMBL" id="MRAD01000012">
    <property type="protein sequence ID" value="OOO61528.1"/>
    <property type="molecule type" value="Genomic_DNA"/>
</dbReference>
<gene>
    <name evidence="1" type="ORF">BS637_11360</name>
</gene>
<accession>A0ABX3L253</accession>
<reference evidence="1 2" key="1">
    <citation type="submission" date="2016-12" db="EMBL/GenBank/DDBJ databases">
        <title>Clostridium tepidum sp. nov., a close relative of Clostridium sporogenes and Clostridium botulinum Group I.</title>
        <authorList>
            <person name="Dobritsa A.P."/>
            <person name="Kutumbaka K."/>
            <person name="Werner K."/>
            <person name="Samadpour M."/>
        </authorList>
    </citation>
    <scope>NUCLEOTIDE SEQUENCE [LARGE SCALE GENOMIC DNA]</scope>
    <source>
        <strain evidence="1 2">PE</strain>
    </source>
</reference>
<organism evidence="1 2">
    <name type="scientific">Clostridium tepidum</name>
    <dbReference type="NCBI Taxonomy" id="1962263"/>
    <lineage>
        <taxon>Bacteria</taxon>
        <taxon>Bacillati</taxon>
        <taxon>Bacillota</taxon>
        <taxon>Clostridia</taxon>
        <taxon>Eubacteriales</taxon>
        <taxon>Clostridiaceae</taxon>
        <taxon>Clostridium</taxon>
    </lineage>
</organism>
<evidence type="ECO:0008006" key="3">
    <source>
        <dbReference type="Google" id="ProtNLM"/>
    </source>
</evidence>
<evidence type="ECO:0000313" key="1">
    <source>
        <dbReference type="EMBL" id="OOO61528.1"/>
    </source>
</evidence>
<evidence type="ECO:0000313" key="2">
    <source>
        <dbReference type="Proteomes" id="UP000190206"/>
    </source>
</evidence>
<keyword evidence="2" id="KW-1185">Reference proteome</keyword>
<sequence>MIKKSSYLLPKIISFFIVLFLFSIKVQAIPNISINLKTPVHEEVINDKEIKIDGEIESISKLKSVYVYINDEKIGQAKLDKIEFKENIYKSKLEYNKDISSFKDGIYNLRILAIDQQDNKEE</sequence>
<proteinExistence type="predicted"/>
<dbReference type="Proteomes" id="UP000190206">
    <property type="component" value="Unassembled WGS sequence"/>
</dbReference>
<name>A0ABX3L253_9CLOT</name>
<comment type="caution">
    <text evidence="1">The sequence shown here is derived from an EMBL/GenBank/DDBJ whole genome shotgun (WGS) entry which is preliminary data.</text>
</comment>
<feature type="non-terminal residue" evidence="1">
    <location>
        <position position="122"/>
    </location>
</feature>